<evidence type="ECO:0000256" key="2">
    <source>
        <dbReference type="SAM" id="SignalP"/>
    </source>
</evidence>
<keyword evidence="2" id="KW-0732">Signal</keyword>
<dbReference type="Proteomes" id="UP000020766">
    <property type="component" value="Unassembled WGS sequence"/>
</dbReference>
<organism evidence="3 4">
    <name type="scientific">Comamonas aquatica DA1877</name>
    <dbReference type="NCBI Taxonomy" id="1457173"/>
    <lineage>
        <taxon>Bacteria</taxon>
        <taxon>Pseudomonadati</taxon>
        <taxon>Pseudomonadota</taxon>
        <taxon>Betaproteobacteria</taxon>
        <taxon>Burkholderiales</taxon>
        <taxon>Comamonadaceae</taxon>
        <taxon>Comamonas</taxon>
    </lineage>
</organism>
<gene>
    <name evidence="3" type="ORF">AX13_13135</name>
</gene>
<keyword evidence="1" id="KW-0802">TPR repeat</keyword>
<dbReference type="PATRIC" id="fig|1457173.3.peg.954"/>
<comment type="caution">
    <text evidence="3">The sequence shown here is derived from an EMBL/GenBank/DDBJ whole genome shotgun (WGS) entry which is preliminary data.</text>
</comment>
<dbReference type="Gene3D" id="1.25.40.10">
    <property type="entry name" value="Tetratricopeptide repeat domain"/>
    <property type="match status" value="3"/>
</dbReference>
<sequence>MVLTLRNWHLALIPALVLGTVPAHAQGKSSPAPQPDQPSASDLAAALDAELFYELLVGEMSASQGDATNAIALFMDAARQTQSAQLYQRAAELALQSRSGQRALIVASEWYKAFPQSRDANRYMLQILLMLNRVSESQEYLAREVAWTPAASKPATYLAIAQLYSRASDKAMAASVVEQALQPDVKDPALGPAAWATIGHLRLAAGQKDLALQALEQAYDLGPRNGATALLALELLETGSLSVEPMIQDYMQHQPAPTIQMAYVRVLMEQQRLEDAQKQLTPLLKAQPNMTDAWMAQASLHAQRAAWPQAQQALQRLESLLLQIPNEAPRTHALTQAYVLGGRISLQQKDYPQALAWLDKVPEEAQTLTVQGLKAQALAKQGKLAQGRALIRAVPANGDEQEMQKRRAEVTLLRDNGAPQEAYLLQRTLYEQSPRNADIAYETAILAERAGKLEVMEKILLDLIAQHPDHYHAYNALGYSWADRGIRLPEARKLIETALSHAPEDPFITDSLAWLEFRAGNHAQALALLEKAYAVRDDVEIAAHLGEVLWTLGQHNRARTIWRQAQRRDADNETLRATLERLQVTP</sequence>
<dbReference type="InterPro" id="IPR019734">
    <property type="entry name" value="TPR_rpt"/>
</dbReference>
<dbReference type="SMART" id="SM00028">
    <property type="entry name" value="TPR"/>
    <property type="match status" value="5"/>
</dbReference>
<dbReference type="Pfam" id="PF13432">
    <property type="entry name" value="TPR_16"/>
    <property type="match status" value="1"/>
</dbReference>
<feature type="signal peptide" evidence="2">
    <location>
        <begin position="1"/>
        <end position="25"/>
    </location>
</feature>
<evidence type="ECO:0000313" key="3">
    <source>
        <dbReference type="EMBL" id="EXU81063.1"/>
    </source>
</evidence>
<feature type="chain" id="PRO_5001472990" description="Tetratricopeptide repeat protein" evidence="2">
    <location>
        <begin position="26"/>
        <end position="586"/>
    </location>
</feature>
<dbReference type="PROSITE" id="PS50005">
    <property type="entry name" value="TPR"/>
    <property type="match status" value="1"/>
</dbReference>
<dbReference type="InterPro" id="IPR011990">
    <property type="entry name" value="TPR-like_helical_dom_sf"/>
</dbReference>
<dbReference type="STRING" id="225991.MA05_16145"/>
<reference evidence="3 4" key="1">
    <citation type="submission" date="2014-01" db="EMBL/GenBank/DDBJ databases">
        <title>Interspecies Systems Biology Uncovers Metabolites Affecting C. elegans Gene Expression and Life History Traits.</title>
        <authorList>
            <person name="Watson E."/>
            <person name="Macneil L.T."/>
            <person name="Ritter A.D."/>
            <person name="Yilmaz L.S."/>
            <person name="Rosebrock A.P."/>
            <person name="Caudy A.A."/>
            <person name="Walhout A.J."/>
        </authorList>
    </citation>
    <scope>NUCLEOTIDE SEQUENCE [LARGE SCALE GENOMIC DNA]</scope>
    <source>
        <strain evidence="3 4">DA1877</strain>
    </source>
</reference>
<protein>
    <recommendedName>
        <fullName evidence="5">Tetratricopeptide repeat protein</fullName>
    </recommendedName>
</protein>
<evidence type="ECO:0008006" key="5">
    <source>
        <dbReference type="Google" id="ProtNLM"/>
    </source>
</evidence>
<dbReference type="AlphaFoldDB" id="A0A014NNN3"/>
<dbReference type="EMBL" id="JBOK01000004">
    <property type="protein sequence ID" value="EXU81063.1"/>
    <property type="molecule type" value="Genomic_DNA"/>
</dbReference>
<feature type="repeat" description="TPR" evidence="1">
    <location>
        <begin position="192"/>
        <end position="225"/>
    </location>
</feature>
<evidence type="ECO:0000313" key="4">
    <source>
        <dbReference type="Proteomes" id="UP000020766"/>
    </source>
</evidence>
<dbReference type="SUPFAM" id="SSF48452">
    <property type="entry name" value="TPR-like"/>
    <property type="match status" value="2"/>
</dbReference>
<keyword evidence="4" id="KW-1185">Reference proteome</keyword>
<name>A0A014NNN3_9BURK</name>
<dbReference type="PANTHER" id="PTHR12558:SF13">
    <property type="entry name" value="CELL DIVISION CYCLE PROTEIN 27 HOMOLOG"/>
    <property type="match status" value="1"/>
</dbReference>
<evidence type="ECO:0000256" key="1">
    <source>
        <dbReference type="PROSITE-ProRule" id="PRU00339"/>
    </source>
</evidence>
<dbReference type="Pfam" id="PF14559">
    <property type="entry name" value="TPR_19"/>
    <property type="match status" value="1"/>
</dbReference>
<dbReference type="PANTHER" id="PTHR12558">
    <property type="entry name" value="CELL DIVISION CYCLE 16,23,27"/>
    <property type="match status" value="1"/>
</dbReference>
<accession>A0A014NNN3</accession>
<proteinExistence type="predicted"/>